<evidence type="ECO:0000259" key="1">
    <source>
        <dbReference type="PROSITE" id="PS50181"/>
    </source>
</evidence>
<dbReference type="SUPFAM" id="SSF81383">
    <property type="entry name" value="F-box domain"/>
    <property type="match status" value="1"/>
</dbReference>
<accession>A0A3N4I9Y3</accession>
<gene>
    <name evidence="2" type="ORF">BJ508DRAFT_343678</name>
</gene>
<sequence>MTLVNILRKCTGKDRSHRKAALTVVGEVLHKYQMTCSVSSIEMGDNQAPPATPFFPLLKLPNELIHAILVEVDNPVTYLNLYRVCHRIKAIASRKLASREFAERWLSRHCNDDPEFEDVKNLAGHIVRYIKFHRSLDDTCTAQYFCKGFSKKPYELPPMQWRKNLDTLVRMFNKAKPEEYDTPLEKRLKNRSMLSEGFVDDYFKLELEDEGSSIEDVRLEVEDVVVARRFWNAFRLIEIERFNASESTAPFAQNLDLQYGPERPVFYHLWTTPTYRFYVEFWRTLLKDNICICKK</sequence>
<dbReference type="OrthoDB" id="2635672at2759"/>
<feature type="domain" description="F-box" evidence="1">
    <location>
        <begin position="54"/>
        <end position="104"/>
    </location>
</feature>
<reference evidence="2 3" key="1">
    <citation type="journal article" date="2018" name="Nat. Ecol. Evol.">
        <title>Pezizomycetes genomes reveal the molecular basis of ectomycorrhizal truffle lifestyle.</title>
        <authorList>
            <person name="Murat C."/>
            <person name="Payen T."/>
            <person name="Noel B."/>
            <person name="Kuo A."/>
            <person name="Morin E."/>
            <person name="Chen J."/>
            <person name="Kohler A."/>
            <person name="Krizsan K."/>
            <person name="Balestrini R."/>
            <person name="Da Silva C."/>
            <person name="Montanini B."/>
            <person name="Hainaut M."/>
            <person name="Levati E."/>
            <person name="Barry K.W."/>
            <person name="Belfiori B."/>
            <person name="Cichocki N."/>
            <person name="Clum A."/>
            <person name="Dockter R.B."/>
            <person name="Fauchery L."/>
            <person name="Guy J."/>
            <person name="Iotti M."/>
            <person name="Le Tacon F."/>
            <person name="Lindquist E.A."/>
            <person name="Lipzen A."/>
            <person name="Malagnac F."/>
            <person name="Mello A."/>
            <person name="Molinier V."/>
            <person name="Miyauchi S."/>
            <person name="Poulain J."/>
            <person name="Riccioni C."/>
            <person name="Rubini A."/>
            <person name="Sitrit Y."/>
            <person name="Splivallo R."/>
            <person name="Traeger S."/>
            <person name="Wang M."/>
            <person name="Zifcakova L."/>
            <person name="Wipf D."/>
            <person name="Zambonelli A."/>
            <person name="Paolocci F."/>
            <person name="Nowrousian M."/>
            <person name="Ottonello S."/>
            <person name="Baldrian P."/>
            <person name="Spatafora J.W."/>
            <person name="Henrissat B."/>
            <person name="Nagy L.G."/>
            <person name="Aury J.M."/>
            <person name="Wincker P."/>
            <person name="Grigoriev I.V."/>
            <person name="Bonfante P."/>
            <person name="Martin F.M."/>
        </authorList>
    </citation>
    <scope>NUCLEOTIDE SEQUENCE [LARGE SCALE GENOMIC DNA]</scope>
    <source>
        <strain evidence="2 3">RN42</strain>
    </source>
</reference>
<dbReference type="AlphaFoldDB" id="A0A3N4I9Y3"/>
<dbReference type="InterPro" id="IPR001810">
    <property type="entry name" value="F-box_dom"/>
</dbReference>
<protein>
    <recommendedName>
        <fullName evidence="1">F-box domain-containing protein</fullName>
    </recommendedName>
</protein>
<dbReference type="PROSITE" id="PS50181">
    <property type="entry name" value="FBOX"/>
    <property type="match status" value="1"/>
</dbReference>
<evidence type="ECO:0000313" key="2">
    <source>
        <dbReference type="EMBL" id="RPA82895.1"/>
    </source>
</evidence>
<keyword evidence="3" id="KW-1185">Reference proteome</keyword>
<dbReference type="EMBL" id="ML119668">
    <property type="protein sequence ID" value="RPA82895.1"/>
    <property type="molecule type" value="Genomic_DNA"/>
</dbReference>
<organism evidence="2 3">
    <name type="scientific">Ascobolus immersus RN42</name>
    <dbReference type="NCBI Taxonomy" id="1160509"/>
    <lineage>
        <taxon>Eukaryota</taxon>
        <taxon>Fungi</taxon>
        <taxon>Dikarya</taxon>
        <taxon>Ascomycota</taxon>
        <taxon>Pezizomycotina</taxon>
        <taxon>Pezizomycetes</taxon>
        <taxon>Pezizales</taxon>
        <taxon>Ascobolaceae</taxon>
        <taxon>Ascobolus</taxon>
    </lineage>
</organism>
<dbReference type="InterPro" id="IPR036047">
    <property type="entry name" value="F-box-like_dom_sf"/>
</dbReference>
<name>A0A3N4I9Y3_ASCIM</name>
<proteinExistence type="predicted"/>
<dbReference type="Proteomes" id="UP000275078">
    <property type="component" value="Unassembled WGS sequence"/>
</dbReference>
<evidence type="ECO:0000313" key="3">
    <source>
        <dbReference type="Proteomes" id="UP000275078"/>
    </source>
</evidence>